<dbReference type="SUPFAM" id="SSF48452">
    <property type="entry name" value="TPR-like"/>
    <property type="match status" value="2"/>
</dbReference>
<name>A0ABN1IGC5_9FLAO</name>
<reference evidence="4 5" key="1">
    <citation type="journal article" date="2019" name="Int. J. Syst. Evol. Microbiol.">
        <title>The Global Catalogue of Microorganisms (GCM) 10K type strain sequencing project: providing services to taxonomists for standard genome sequencing and annotation.</title>
        <authorList>
            <consortium name="The Broad Institute Genomics Platform"/>
            <consortium name="The Broad Institute Genome Sequencing Center for Infectious Disease"/>
            <person name="Wu L."/>
            <person name="Ma J."/>
        </authorList>
    </citation>
    <scope>NUCLEOTIDE SEQUENCE [LARGE SCALE GENOMIC DNA]</scope>
    <source>
        <strain evidence="4 5">JCM 15974</strain>
    </source>
</reference>
<feature type="repeat" description="TPR" evidence="1">
    <location>
        <begin position="285"/>
        <end position="318"/>
    </location>
</feature>
<dbReference type="InterPro" id="IPR019734">
    <property type="entry name" value="TPR_rpt"/>
</dbReference>
<dbReference type="RefSeq" id="WP_343909918.1">
    <property type="nucleotide sequence ID" value="NZ_BAAAGE010000001.1"/>
</dbReference>
<keyword evidence="2" id="KW-1133">Transmembrane helix</keyword>
<keyword evidence="2" id="KW-0472">Membrane</keyword>
<sequence length="975" mass="114029">MERLKKKIILKISFIVIFLPLCQIFSQSPQDTILAAQYLQKAKSLLKQKKLERSIEYYKKAMDVESKIYGQNHEKIIIHYNRIGLIYKNLGEHEIALDYFKTFAKLSIQKYGWRHYYTGTGFLHIGVTYKNLFQYDLALENYKKSLLVFQYSGKKDMIAFTYDNIGDVFIKNGENKKAIEYYNKSINIGTKLFGENYIENGKSYQNIGNLYKDLKLYEKSLTNYLESLRIHIHAYGENNFDVAQLYADIGDIYDFRKEYEISSSYYQKALKAYMAILDENDPKIVNLNLRIANIYIRKKQYNEALQYYEKGLASFQNTYGNEHILTSDFYYNIAKVYNEKKDFAKALSYYEKALNSNKKIKYTNNKQDTFDPSKYYDLKLLLAVLQGKATTLQLKYEEYEEIGDLCESLEIYEKADLLINYIRKSYQDYQEKISFSENARSVYTNAIKAEFQYYQEIQTKQTLRKIIYYIEKSKANILKDLINESKTKKFAGLSSEILKLEKNQRINRAFYQSRIIAETSKQSKNNSKVQEYENKLYQLSLTEDSLDIILKNDYPKYHKLKYQNSVIMVDQIQEMLKPTTTLLEFFIAKDIVYTFIITKNNITVKKLPASNLKEKISQFRMTITDRNTRTYKKIARTLYKDLISPIENDLLGKELIIVPDGVLWHLNFDLLLSKDDISNNPKELSYFLKNYIISYANSANLLFSNKNRSIFSFAQTQEECLAFSFSNLIDNQSLNTISLSDLMMYEKDLPGTRKEIRAIASIIDGNYFYGSEAIEKNFKKNAGKYSILHLALHGEVDNERPENSKLFFTQENDSKEDNLLYSHELFALDIPAELTVLSACNTGTGKIAKGEGIMSLGTAFQYAGAKSLLLSSWDVSDQTTPDLMTYFYTNLKNGLNKSEALQQAKLEYLRNANINRIHPFYWGGFYLLGDSDPVQFGNKYYWYWIITGLIIVISSLCWFWIRRKKKNKNSRSKYL</sequence>
<evidence type="ECO:0000313" key="4">
    <source>
        <dbReference type="EMBL" id="GAA0712756.1"/>
    </source>
</evidence>
<proteinExistence type="predicted"/>
<keyword evidence="1" id="KW-0802">TPR repeat</keyword>
<accession>A0ABN1IGC5</accession>
<feature type="repeat" description="TPR" evidence="1">
    <location>
        <begin position="327"/>
        <end position="360"/>
    </location>
</feature>
<organism evidence="4 5">
    <name type="scientific">Aquimarina litoralis</name>
    <dbReference type="NCBI Taxonomy" id="584605"/>
    <lineage>
        <taxon>Bacteria</taxon>
        <taxon>Pseudomonadati</taxon>
        <taxon>Bacteroidota</taxon>
        <taxon>Flavobacteriia</taxon>
        <taxon>Flavobacteriales</taxon>
        <taxon>Flavobacteriaceae</taxon>
        <taxon>Aquimarina</taxon>
    </lineage>
</organism>
<comment type="caution">
    <text evidence="4">The sequence shown here is derived from an EMBL/GenBank/DDBJ whole genome shotgun (WGS) entry which is preliminary data.</text>
</comment>
<dbReference type="Gene3D" id="1.25.40.10">
    <property type="entry name" value="Tetratricopeptide repeat domain"/>
    <property type="match status" value="3"/>
</dbReference>
<evidence type="ECO:0000256" key="1">
    <source>
        <dbReference type="PROSITE-ProRule" id="PRU00339"/>
    </source>
</evidence>
<dbReference type="PANTHER" id="PTHR10098:SF108">
    <property type="entry name" value="TETRATRICOPEPTIDE REPEAT PROTEIN 28"/>
    <property type="match status" value="1"/>
</dbReference>
<dbReference type="Pfam" id="PF13424">
    <property type="entry name" value="TPR_12"/>
    <property type="match status" value="4"/>
</dbReference>
<feature type="transmembrane region" description="Helical" evidence="2">
    <location>
        <begin position="941"/>
        <end position="961"/>
    </location>
</feature>
<dbReference type="InterPro" id="IPR011990">
    <property type="entry name" value="TPR-like_helical_dom_sf"/>
</dbReference>
<gene>
    <name evidence="4" type="ORF">GCM10009430_03520</name>
</gene>
<dbReference type="Pfam" id="PF12770">
    <property type="entry name" value="CHAT"/>
    <property type="match status" value="1"/>
</dbReference>
<dbReference type="PROSITE" id="PS50293">
    <property type="entry name" value="TPR_REGION"/>
    <property type="match status" value="1"/>
</dbReference>
<dbReference type="PROSITE" id="PS50005">
    <property type="entry name" value="TPR"/>
    <property type="match status" value="3"/>
</dbReference>
<evidence type="ECO:0000313" key="5">
    <source>
        <dbReference type="Proteomes" id="UP001501758"/>
    </source>
</evidence>
<dbReference type="Proteomes" id="UP001501758">
    <property type="component" value="Unassembled WGS sequence"/>
</dbReference>
<dbReference type="SMART" id="SM00028">
    <property type="entry name" value="TPR"/>
    <property type="match status" value="8"/>
</dbReference>
<feature type="domain" description="CHAT" evidence="3">
    <location>
        <begin position="633"/>
        <end position="930"/>
    </location>
</feature>
<feature type="repeat" description="TPR" evidence="1">
    <location>
        <begin position="159"/>
        <end position="192"/>
    </location>
</feature>
<keyword evidence="2" id="KW-0812">Transmembrane</keyword>
<dbReference type="InterPro" id="IPR024983">
    <property type="entry name" value="CHAT_dom"/>
</dbReference>
<keyword evidence="5" id="KW-1185">Reference proteome</keyword>
<evidence type="ECO:0000259" key="3">
    <source>
        <dbReference type="Pfam" id="PF12770"/>
    </source>
</evidence>
<protein>
    <submittedName>
        <fullName evidence="4">CHAT domain-containing protein</fullName>
    </submittedName>
</protein>
<evidence type="ECO:0000256" key="2">
    <source>
        <dbReference type="SAM" id="Phobius"/>
    </source>
</evidence>
<dbReference type="EMBL" id="BAAAGE010000001">
    <property type="protein sequence ID" value="GAA0712756.1"/>
    <property type="molecule type" value="Genomic_DNA"/>
</dbReference>
<dbReference type="PANTHER" id="PTHR10098">
    <property type="entry name" value="RAPSYN-RELATED"/>
    <property type="match status" value="1"/>
</dbReference>